<name>A0A8J2P361_9HEXA</name>
<reference evidence="1" key="1">
    <citation type="submission" date="2021-06" db="EMBL/GenBank/DDBJ databases">
        <authorList>
            <person name="Hodson N. C."/>
            <person name="Mongue J. A."/>
            <person name="Jaron S. K."/>
        </authorList>
    </citation>
    <scope>NUCLEOTIDE SEQUENCE</scope>
</reference>
<evidence type="ECO:0000313" key="1">
    <source>
        <dbReference type="EMBL" id="CAG7730235.1"/>
    </source>
</evidence>
<dbReference type="Proteomes" id="UP000708208">
    <property type="component" value="Unassembled WGS sequence"/>
</dbReference>
<sequence length="169" mass="18668">MVWDYCHCQYFEVDFQQMKTLGLNMLFILGVSLQIRGLTQNEECDVTFMNLKLSGKELPGPPEKFLCSADRGLVCLKKKCVCGKNLVWDPNVDTPNSLSPFGNRFDGISKGDCRRAEGGSCYDGNICITGTFCAGADFVKKTEGTCKSTGRKSKKASEKKPNVFGGLFF</sequence>
<proteinExistence type="predicted"/>
<protein>
    <submittedName>
        <fullName evidence="1">Uncharacterized protein</fullName>
    </submittedName>
</protein>
<dbReference type="AlphaFoldDB" id="A0A8J2P361"/>
<gene>
    <name evidence="1" type="ORF">AFUS01_LOCUS18894</name>
</gene>
<organism evidence="1 2">
    <name type="scientific">Allacma fusca</name>
    <dbReference type="NCBI Taxonomy" id="39272"/>
    <lineage>
        <taxon>Eukaryota</taxon>
        <taxon>Metazoa</taxon>
        <taxon>Ecdysozoa</taxon>
        <taxon>Arthropoda</taxon>
        <taxon>Hexapoda</taxon>
        <taxon>Collembola</taxon>
        <taxon>Symphypleona</taxon>
        <taxon>Sminthuridae</taxon>
        <taxon>Allacma</taxon>
    </lineage>
</organism>
<keyword evidence="2" id="KW-1185">Reference proteome</keyword>
<dbReference type="EMBL" id="CAJVCH010191101">
    <property type="protein sequence ID" value="CAG7730235.1"/>
    <property type="molecule type" value="Genomic_DNA"/>
</dbReference>
<comment type="caution">
    <text evidence="1">The sequence shown here is derived from an EMBL/GenBank/DDBJ whole genome shotgun (WGS) entry which is preliminary data.</text>
</comment>
<evidence type="ECO:0000313" key="2">
    <source>
        <dbReference type="Proteomes" id="UP000708208"/>
    </source>
</evidence>
<accession>A0A8J2P361</accession>